<keyword evidence="2" id="KW-0167">Capsid protein</keyword>
<name>A0A2K4ZI94_9FIRM</name>
<accession>A0A2K4ZI94</accession>
<gene>
    <name evidence="2" type="primary">cotSA</name>
    <name evidence="2" type="ORF">AMURIS_02903</name>
</gene>
<dbReference type="AlphaFoldDB" id="A0A2K4ZI94"/>
<proteinExistence type="predicted"/>
<dbReference type="Pfam" id="PF00534">
    <property type="entry name" value="Glycos_transf_1"/>
    <property type="match status" value="1"/>
</dbReference>
<evidence type="ECO:0000313" key="2">
    <source>
        <dbReference type="EMBL" id="SOY30180.1"/>
    </source>
</evidence>
<keyword evidence="2" id="KW-0808">Transferase</keyword>
<dbReference type="PANTHER" id="PTHR12526:SF630">
    <property type="entry name" value="GLYCOSYLTRANSFERASE"/>
    <property type="match status" value="1"/>
</dbReference>
<dbReference type="RefSeq" id="WP_103240242.1">
    <property type="nucleotide sequence ID" value="NZ_JANJZD010000013.1"/>
</dbReference>
<dbReference type="CDD" id="cd03801">
    <property type="entry name" value="GT4_PimA-like"/>
    <property type="match status" value="1"/>
</dbReference>
<organism evidence="2 3">
    <name type="scientific">Acetatifactor muris</name>
    <dbReference type="NCBI Taxonomy" id="879566"/>
    <lineage>
        <taxon>Bacteria</taxon>
        <taxon>Bacillati</taxon>
        <taxon>Bacillota</taxon>
        <taxon>Clostridia</taxon>
        <taxon>Lachnospirales</taxon>
        <taxon>Lachnospiraceae</taxon>
        <taxon>Acetatifactor</taxon>
    </lineage>
</organism>
<reference evidence="2 3" key="1">
    <citation type="submission" date="2018-01" db="EMBL/GenBank/DDBJ databases">
        <authorList>
            <person name="Gaut B.S."/>
            <person name="Morton B.R."/>
            <person name="Clegg M.T."/>
            <person name="Duvall M.R."/>
        </authorList>
    </citation>
    <scope>NUCLEOTIDE SEQUENCE [LARGE SCALE GENOMIC DNA]</scope>
    <source>
        <strain evidence="2">GP69</strain>
    </source>
</reference>
<keyword evidence="2" id="KW-0946">Virion</keyword>
<evidence type="ECO:0000259" key="1">
    <source>
        <dbReference type="Pfam" id="PF00534"/>
    </source>
</evidence>
<dbReference type="Proteomes" id="UP000236311">
    <property type="component" value="Unassembled WGS sequence"/>
</dbReference>
<dbReference type="PANTHER" id="PTHR12526">
    <property type="entry name" value="GLYCOSYLTRANSFERASE"/>
    <property type="match status" value="1"/>
</dbReference>
<dbReference type="EMBL" id="OFSM01000014">
    <property type="protein sequence ID" value="SOY30180.1"/>
    <property type="molecule type" value="Genomic_DNA"/>
</dbReference>
<sequence>MRVLWLCNIILPAAAKQMGVEASSKEGWLSGLADVVLANQKKNGIELSVAFPMGNIHTDMAGEGIHRGQAALGEASFQYYGFPEDTRNPEKYDESLELVLKKIVDMVRPDVVHCFGTEYPHTLAMCRVLPEKRKLLVGLQGLCTLYAQAYFSDLPETVIYSATLRDCLRKDTLRQQQEKFRLRGNIERESIRLAGNVTGRTEWDRKNAENWNPNACYRKMNETLRPEFYGPVWAEEQCIPHSIFLSQGDYPLKGLHYMLLALPEILVRYPDAKVYVAGNSLVSYKTLKEKLKISAYGKYLRKLLRAGALEEKVIFLGKLDAAQMLDRYLKSSVFVCPSALENSPNSLGEAMLLGMPCVSAAVGGIPSIFTGGEDGLLYEGHILAGDADGAEPERRREGAGDGLRGSRLEKIAGNLRDAVLEMWGDSGKRKQYCENARRHAVRTHNREENYRRLVEIYEDML</sequence>
<keyword evidence="2" id="KW-0328">Glycosyltransferase</keyword>
<dbReference type="SUPFAM" id="SSF53756">
    <property type="entry name" value="UDP-Glycosyltransferase/glycogen phosphorylase"/>
    <property type="match status" value="1"/>
</dbReference>
<feature type="domain" description="Glycosyl transferase family 1" evidence="1">
    <location>
        <begin position="251"/>
        <end position="380"/>
    </location>
</feature>
<dbReference type="OrthoDB" id="139410at2"/>
<protein>
    <submittedName>
        <fullName evidence="2">Spore coat protein SA</fullName>
        <ecNumber evidence="2">2.4.-.-</ecNumber>
    </submittedName>
</protein>
<dbReference type="InterPro" id="IPR001296">
    <property type="entry name" value="Glyco_trans_1"/>
</dbReference>
<evidence type="ECO:0000313" key="3">
    <source>
        <dbReference type="Proteomes" id="UP000236311"/>
    </source>
</evidence>
<keyword evidence="3" id="KW-1185">Reference proteome</keyword>
<dbReference type="Gene3D" id="3.40.50.2000">
    <property type="entry name" value="Glycogen Phosphorylase B"/>
    <property type="match status" value="1"/>
</dbReference>
<dbReference type="GO" id="GO:0016757">
    <property type="term" value="F:glycosyltransferase activity"/>
    <property type="evidence" value="ECO:0007669"/>
    <property type="project" value="UniProtKB-KW"/>
</dbReference>
<dbReference type="EC" id="2.4.-.-" evidence="2"/>